<sequence length="29" mass="3100">MPAFVEEVDRNDLSRSLVVGGLGEIENGP</sequence>
<protein>
    <submittedName>
        <fullName evidence="1">Uncharacterized protein</fullName>
    </submittedName>
</protein>
<name>A0A382K340_9ZZZZ</name>
<accession>A0A382K340</accession>
<dbReference type="AlphaFoldDB" id="A0A382K340"/>
<reference evidence="1" key="1">
    <citation type="submission" date="2018-05" db="EMBL/GenBank/DDBJ databases">
        <authorList>
            <person name="Lanie J.A."/>
            <person name="Ng W.-L."/>
            <person name="Kazmierczak K.M."/>
            <person name="Andrzejewski T.M."/>
            <person name="Davidsen T.M."/>
            <person name="Wayne K.J."/>
            <person name="Tettelin H."/>
            <person name="Glass J.I."/>
            <person name="Rusch D."/>
            <person name="Podicherti R."/>
            <person name="Tsui H.-C.T."/>
            <person name="Winkler M.E."/>
        </authorList>
    </citation>
    <scope>NUCLEOTIDE SEQUENCE</scope>
</reference>
<evidence type="ECO:0000313" key="1">
    <source>
        <dbReference type="EMBL" id="SVC17487.1"/>
    </source>
</evidence>
<feature type="non-terminal residue" evidence="1">
    <location>
        <position position="29"/>
    </location>
</feature>
<organism evidence="1">
    <name type="scientific">marine metagenome</name>
    <dbReference type="NCBI Taxonomy" id="408172"/>
    <lineage>
        <taxon>unclassified sequences</taxon>
        <taxon>metagenomes</taxon>
        <taxon>ecological metagenomes</taxon>
    </lineage>
</organism>
<dbReference type="EMBL" id="UINC01077397">
    <property type="protein sequence ID" value="SVC17487.1"/>
    <property type="molecule type" value="Genomic_DNA"/>
</dbReference>
<gene>
    <name evidence="1" type="ORF">METZ01_LOCUS270341</name>
</gene>
<proteinExistence type="predicted"/>